<keyword evidence="2" id="KW-0732">Signal</keyword>
<feature type="region of interest" description="Disordered" evidence="1">
    <location>
        <begin position="49"/>
        <end position="69"/>
    </location>
</feature>
<gene>
    <name evidence="3" type="ORF">N6H18_14985</name>
</gene>
<dbReference type="EMBL" id="CP106679">
    <property type="protein sequence ID" value="UXP31652.1"/>
    <property type="molecule type" value="Genomic_DNA"/>
</dbReference>
<evidence type="ECO:0000313" key="4">
    <source>
        <dbReference type="Proteomes" id="UP001065174"/>
    </source>
</evidence>
<evidence type="ECO:0000256" key="1">
    <source>
        <dbReference type="SAM" id="MobiDB-lite"/>
    </source>
</evidence>
<feature type="signal peptide" evidence="2">
    <location>
        <begin position="1"/>
        <end position="19"/>
    </location>
</feature>
<dbReference type="Proteomes" id="UP001065174">
    <property type="component" value="Chromosome"/>
</dbReference>
<protein>
    <submittedName>
        <fullName evidence="3">Uncharacterized protein</fullName>
    </submittedName>
</protein>
<feature type="chain" id="PRO_5045346862" evidence="2">
    <location>
        <begin position="20"/>
        <end position="100"/>
    </location>
</feature>
<accession>A0ABY6CMB7</accession>
<sequence>MKTIIITLALVLVASFSFAQGRNGLKGPAAKNYKPWKDKEKTETTISMKSKDAERVQGPTAKNQKAWDKKNKEEYTEVTLVSNRKNLKGPAAKNHKVWAD</sequence>
<evidence type="ECO:0000256" key="2">
    <source>
        <dbReference type="SAM" id="SignalP"/>
    </source>
</evidence>
<dbReference type="RefSeq" id="WP_262309091.1">
    <property type="nucleotide sequence ID" value="NZ_CP106679.1"/>
</dbReference>
<evidence type="ECO:0000313" key="3">
    <source>
        <dbReference type="EMBL" id="UXP31652.1"/>
    </source>
</evidence>
<organism evidence="3 4">
    <name type="scientific">Reichenbachiella agarivorans</name>
    <dbReference type="NCBI Taxonomy" id="2979464"/>
    <lineage>
        <taxon>Bacteria</taxon>
        <taxon>Pseudomonadati</taxon>
        <taxon>Bacteroidota</taxon>
        <taxon>Cytophagia</taxon>
        <taxon>Cytophagales</taxon>
        <taxon>Reichenbachiellaceae</taxon>
        <taxon>Reichenbachiella</taxon>
    </lineage>
</organism>
<name>A0ABY6CMB7_9BACT</name>
<reference evidence="3" key="1">
    <citation type="submission" date="2022-09" db="EMBL/GenBank/DDBJ databases">
        <title>Comparative genomics and taxonomic characterization of three novel marine species of genus Reichenbachiella exhibiting antioxidant and polysaccharide degradation activities.</title>
        <authorList>
            <person name="Muhammad N."/>
            <person name="Lee Y.-J."/>
            <person name="Ko J."/>
            <person name="Kim S.-G."/>
        </authorList>
    </citation>
    <scope>NUCLEOTIDE SEQUENCE</scope>
    <source>
        <strain evidence="3">BKB1-1</strain>
    </source>
</reference>
<proteinExistence type="predicted"/>
<keyword evidence="4" id="KW-1185">Reference proteome</keyword>